<evidence type="ECO:0000259" key="7">
    <source>
        <dbReference type="Pfam" id="PF00324"/>
    </source>
</evidence>
<feature type="transmembrane region" description="Helical" evidence="6">
    <location>
        <begin position="121"/>
        <end position="140"/>
    </location>
</feature>
<feature type="compositionally biased region" description="Basic and acidic residues" evidence="5">
    <location>
        <begin position="1"/>
        <end position="17"/>
    </location>
</feature>
<feature type="domain" description="Amino acid permease/ SLC12A" evidence="7">
    <location>
        <begin position="141"/>
        <end position="421"/>
    </location>
</feature>
<feature type="transmembrane region" description="Helical" evidence="6">
    <location>
        <begin position="397"/>
        <end position="416"/>
    </location>
</feature>
<dbReference type="EMBL" id="JXNT01000015">
    <property type="protein sequence ID" value="ODM15577.1"/>
    <property type="molecule type" value="Genomic_DNA"/>
</dbReference>
<dbReference type="PIRSF" id="PIRSF006060">
    <property type="entry name" value="AA_transporter"/>
    <property type="match status" value="1"/>
</dbReference>
<feature type="transmembrane region" description="Helical" evidence="6">
    <location>
        <begin position="74"/>
        <end position="100"/>
    </location>
</feature>
<feature type="transmembrane region" description="Helical" evidence="6">
    <location>
        <begin position="369"/>
        <end position="391"/>
    </location>
</feature>
<feature type="transmembrane region" description="Helical" evidence="6">
    <location>
        <begin position="211"/>
        <end position="229"/>
    </location>
</feature>
<comment type="caution">
    <text evidence="8">The sequence shown here is derived from an EMBL/GenBank/DDBJ whole genome shotgun (WGS) entry which is preliminary data.</text>
</comment>
<evidence type="ECO:0000256" key="1">
    <source>
        <dbReference type="ARBA" id="ARBA00004141"/>
    </source>
</evidence>
<dbReference type="PANTHER" id="PTHR43341:SF38">
    <property type="entry name" value="PROLINE TRANSPORTER (EUROFUNG)"/>
    <property type="match status" value="1"/>
</dbReference>
<keyword evidence="2 6" id="KW-0812">Transmembrane</keyword>
<keyword evidence="9" id="KW-1185">Reference proteome</keyword>
<evidence type="ECO:0000313" key="9">
    <source>
        <dbReference type="Proteomes" id="UP000094569"/>
    </source>
</evidence>
<dbReference type="PANTHER" id="PTHR43341">
    <property type="entry name" value="AMINO ACID PERMEASE"/>
    <property type="match status" value="1"/>
</dbReference>
<evidence type="ECO:0000256" key="5">
    <source>
        <dbReference type="SAM" id="MobiDB-lite"/>
    </source>
</evidence>
<comment type="subcellular location">
    <subcellularLocation>
        <location evidence="1">Membrane</location>
        <topology evidence="1">Multi-pass membrane protein</topology>
    </subcellularLocation>
</comment>
<dbReference type="Pfam" id="PF00324">
    <property type="entry name" value="AA_permease"/>
    <property type="match status" value="2"/>
</dbReference>
<feature type="transmembrane region" description="Helical" evidence="6">
    <location>
        <begin position="325"/>
        <end position="348"/>
    </location>
</feature>
<name>A0A1E3B3Q9_ASPCR</name>
<sequence>MNDPEAGVKKHHEEKDPTPVITPADGQVVDASLRTQRGIKTRHAQMLAIGGTIGTGLFVGTGEALAIAGPAPLLGVYVVICILVYGIITATSEMSTYLPVSGYSMAYYANRLDIDNAVGGHCLYDPWSAGVICGTLLWWWPTHQRLGFYYWEYLGPAKEYLVPGAAGRLCGVVYVACFSVFSFNFAPELLVITAGEMHNPRKNLPKATKRYFYRLLIFYVLGVLAIGVICNSNAPGLLSGEAGAAASPWVIAIKEAGIKGLDSVINAVIITSAWSSANSFLYMSSRSLYSRAVAGCSAWAVLASCVLGLLAYLNCGNEASQVFNWLINLTNTAGFTSWVCCGITYTRFRMACQAQAVTSLPYRLRFQPYLVWLAMCVFAMLLLCNGFSVFVVGNWSVSTFLTSYIGIPVFLGTYFAHRIYAHGDSWVQHPCSIDLHTGLAELEADCPEEKTARIWWRQIQAIWD</sequence>
<evidence type="ECO:0000256" key="2">
    <source>
        <dbReference type="ARBA" id="ARBA00022692"/>
    </source>
</evidence>
<reference evidence="8 9" key="1">
    <citation type="journal article" date="2016" name="BMC Genomics">
        <title>Comparative genomic and transcriptomic analyses of the Fuzhuan brick tea-fermentation fungus Aspergillus cristatus.</title>
        <authorList>
            <person name="Ge Y."/>
            <person name="Wang Y."/>
            <person name="Liu Y."/>
            <person name="Tan Y."/>
            <person name="Ren X."/>
            <person name="Zhang X."/>
            <person name="Hyde K.D."/>
            <person name="Liu Y."/>
            <person name="Liu Z."/>
        </authorList>
    </citation>
    <scope>NUCLEOTIDE SEQUENCE [LARGE SCALE GENOMIC DNA]</scope>
    <source>
        <strain evidence="8 9">GZAAS20.1005</strain>
    </source>
</reference>
<gene>
    <name evidence="8" type="ORF">SI65_08811</name>
</gene>
<keyword evidence="4 6" id="KW-0472">Membrane</keyword>
<evidence type="ECO:0000256" key="3">
    <source>
        <dbReference type="ARBA" id="ARBA00022989"/>
    </source>
</evidence>
<keyword evidence="3 6" id="KW-1133">Transmembrane helix</keyword>
<feature type="transmembrane region" description="Helical" evidence="6">
    <location>
        <begin position="46"/>
        <end position="68"/>
    </location>
</feature>
<dbReference type="OrthoDB" id="3900342at2759"/>
<dbReference type="AlphaFoldDB" id="A0A1E3B3Q9"/>
<evidence type="ECO:0000313" key="8">
    <source>
        <dbReference type="EMBL" id="ODM15577.1"/>
    </source>
</evidence>
<dbReference type="VEuPathDB" id="FungiDB:SI65_08811"/>
<dbReference type="InterPro" id="IPR050524">
    <property type="entry name" value="APC_YAT"/>
</dbReference>
<organism evidence="8 9">
    <name type="scientific">Aspergillus cristatus</name>
    <name type="common">Chinese Fuzhuan brick tea-fermentation fungus</name>
    <name type="synonym">Eurotium cristatum</name>
    <dbReference type="NCBI Taxonomy" id="573508"/>
    <lineage>
        <taxon>Eukaryota</taxon>
        <taxon>Fungi</taxon>
        <taxon>Dikarya</taxon>
        <taxon>Ascomycota</taxon>
        <taxon>Pezizomycotina</taxon>
        <taxon>Eurotiomycetes</taxon>
        <taxon>Eurotiomycetidae</taxon>
        <taxon>Eurotiales</taxon>
        <taxon>Aspergillaceae</taxon>
        <taxon>Aspergillus</taxon>
        <taxon>Aspergillus subgen. Aspergillus</taxon>
    </lineage>
</organism>
<dbReference type="GO" id="GO:0015171">
    <property type="term" value="F:amino acid transmembrane transporter activity"/>
    <property type="evidence" value="ECO:0007669"/>
    <property type="project" value="TreeGrafter"/>
</dbReference>
<dbReference type="InterPro" id="IPR004841">
    <property type="entry name" value="AA-permease/SLC12A_dom"/>
</dbReference>
<proteinExistence type="predicted"/>
<evidence type="ECO:0000256" key="4">
    <source>
        <dbReference type="ARBA" id="ARBA00023136"/>
    </source>
</evidence>
<dbReference type="GO" id="GO:0016020">
    <property type="term" value="C:membrane"/>
    <property type="evidence" value="ECO:0007669"/>
    <property type="project" value="UniProtKB-SubCell"/>
</dbReference>
<feature type="transmembrane region" description="Helical" evidence="6">
    <location>
        <begin position="264"/>
        <end position="283"/>
    </location>
</feature>
<dbReference type="STRING" id="573508.A0A1E3B3Q9"/>
<dbReference type="Gene3D" id="1.20.1740.10">
    <property type="entry name" value="Amino acid/polyamine transporter I"/>
    <property type="match status" value="1"/>
</dbReference>
<feature type="transmembrane region" description="Helical" evidence="6">
    <location>
        <begin position="292"/>
        <end position="313"/>
    </location>
</feature>
<feature type="domain" description="Amino acid permease/ SLC12A" evidence="7">
    <location>
        <begin position="43"/>
        <end position="132"/>
    </location>
</feature>
<evidence type="ECO:0000256" key="6">
    <source>
        <dbReference type="SAM" id="Phobius"/>
    </source>
</evidence>
<feature type="region of interest" description="Disordered" evidence="5">
    <location>
        <begin position="1"/>
        <end position="21"/>
    </location>
</feature>
<accession>A0A1E3B3Q9</accession>
<dbReference type="Proteomes" id="UP000094569">
    <property type="component" value="Unassembled WGS sequence"/>
</dbReference>
<feature type="transmembrane region" description="Helical" evidence="6">
    <location>
        <begin position="160"/>
        <end position="190"/>
    </location>
</feature>
<protein>
    <recommendedName>
        <fullName evidence="7">Amino acid permease/ SLC12A domain-containing protein</fullName>
    </recommendedName>
</protein>